<dbReference type="EMBL" id="KN837447">
    <property type="protein sequence ID" value="KIJ24921.1"/>
    <property type="molecule type" value="Genomic_DNA"/>
</dbReference>
<evidence type="ECO:0000313" key="1">
    <source>
        <dbReference type="EMBL" id="KIJ24921.1"/>
    </source>
</evidence>
<organism evidence="1 2">
    <name type="scientific">Sphaerobolus stellatus (strain SS14)</name>
    <dbReference type="NCBI Taxonomy" id="990650"/>
    <lineage>
        <taxon>Eukaryota</taxon>
        <taxon>Fungi</taxon>
        <taxon>Dikarya</taxon>
        <taxon>Basidiomycota</taxon>
        <taxon>Agaricomycotina</taxon>
        <taxon>Agaricomycetes</taxon>
        <taxon>Phallomycetidae</taxon>
        <taxon>Geastrales</taxon>
        <taxon>Sphaerobolaceae</taxon>
        <taxon>Sphaerobolus</taxon>
    </lineage>
</organism>
<reference evidence="1 2" key="1">
    <citation type="submission" date="2014-06" db="EMBL/GenBank/DDBJ databases">
        <title>Evolutionary Origins and Diversification of the Mycorrhizal Mutualists.</title>
        <authorList>
            <consortium name="DOE Joint Genome Institute"/>
            <consortium name="Mycorrhizal Genomics Consortium"/>
            <person name="Kohler A."/>
            <person name="Kuo A."/>
            <person name="Nagy L.G."/>
            <person name="Floudas D."/>
            <person name="Copeland A."/>
            <person name="Barry K.W."/>
            <person name="Cichocki N."/>
            <person name="Veneault-Fourrey C."/>
            <person name="LaButti K."/>
            <person name="Lindquist E.A."/>
            <person name="Lipzen A."/>
            <person name="Lundell T."/>
            <person name="Morin E."/>
            <person name="Murat C."/>
            <person name="Riley R."/>
            <person name="Ohm R."/>
            <person name="Sun H."/>
            <person name="Tunlid A."/>
            <person name="Henrissat B."/>
            <person name="Grigoriev I.V."/>
            <person name="Hibbett D.S."/>
            <person name="Martin F."/>
        </authorList>
    </citation>
    <scope>NUCLEOTIDE SEQUENCE [LARGE SCALE GENOMIC DNA]</scope>
    <source>
        <strain evidence="1 2">SS14</strain>
    </source>
</reference>
<dbReference type="HOGENOM" id="CLU_189352_0_0_1"/>
<protein>
    <recommendedName>
        <fullName evidence="3">F-box domain-containing protein</fullName>
    </recommendedName>
</protein>
<feature type="non-terminal residue" evidence="1">
    <location>
        <position position="78"/>
    </location>
</feature>
<evidence type="ECO:0000313" key="2">
    <source>
        <dbReference type="Proteomes" id="UP000054279"/>
    </source>
</evidence>
<keyword evidence="2" id="KW-1185">Reference proteome</keyword>
<accession>A0A0C9UHS2</accession>
<name>A0A0C9UHS2_SPHS4</name>
<dbReference type="Proteomes" id="UP000054279">
    <property type="component" value="Unassembled WGS sequence"/>
</dbReference>
<feature type="non-terminal residue" evidence="1">
    <location>
        <position position="1"/>
    </location>
</feature>
<sequence length="78" mass="9243">IQVELLEKIVGYIDSVINLLSFALTCRELCVLIIPWHIEYRWISCHPGRTDIWKMLSIKPHLAARLQHLEIHRHEDFA</sequence>
<evidence type="ECO:0008006" key="3">
    <source>
        <dbReference type="Google" id="ProtNLM"/>
    </source>
</evidence>
<proteinExistence type="predicted"/>
<dbReference type="AlphaFoldDB" id="A0A0C9UHS2"/>
<gene>
    <name evidence="1" type="ORF">M422DRAFT_98664</name>
</gene>